<dbReference type="InterPro" id="IPR045308">
    <property type="entry name" value="UbiB_bact"/>
</dbReference>
<evidence type="ECO:0000256" key="2">
    <source>
        <dbReference type="ARBA" id="ARBA00009670"/>
    </source>
</evidence>
<evidence type="ECO:0000256" key="11">
    <source>
        <dbReference type="ARBA" id="ARBA00022989"/>
    </source>
</evidence>
<keyword evidence="16" id="KW-1185">Reference proteome</keyword>
<evidence type="ECO:0000313" key="15">
    <source>
        <dbReference type="EMBL" id="GHA72963.1"/>
    </source>
</evidence>
<evidence type="ECO:0000256" key="9">
    <source>
        <dbReference type="ARBA" id="ARBA00022777"/>
    </source>
</evidence>
<dbReference type="EMBL" id="BMZG01000006">
    <property type="protein sequence ID" value="GHA72963.1"/>
    <property type="molecule type" value="Genomic_DNA"/>
</dbReference>
<keyword evidence="12 13" id="KW-0472">Membrane</keyword>
<evidence type="ECO:0000256" key="4">
    <source>
        <dbReference type="ARBA" id="ARBA00022519"/>
    </source>
</evidence>
<keyword evidence="7 13" id="KW-0812">Transmembrane</keyword>
<comment type="caution">
    <text evidence="15">The sequence shown here is derived from an EMBL/GenBank/DDBJ whole genome shotgun (WGS) entry which is preliminary data.</text>
</comment>
<dbReference type="PANTHER" id="PTHR10566">
    <property type="entry name" value="CHAPERONE-ACTIVITY OF BC1 COMPLEX CABC1 -RELATED"/>
    <property type="match status" value="1"/>
</dbReference>
<reference evidence="15" key="1">
    <citation type="journal article" date="2014" name="Int. J. Syst. Evol. Microbiol.">
        <title>Complete genome sequence of Corynebacterium casei LMG S-19264T (=DSM 44701T), isolated from a smear-ripened cheese.</title>
        <authorList>
            <consortium name="US DOE Joint Genome Institute (JGI-PGF)"/>
            <person name="Walter F."/>
            <person name="Albersmeier A."/>
            <person name="Kalinowski J."/>
            <person name="Ruckert C."/>
        </authorList>
    </citation>
    <scope>NUCLEOTIDE SEQUENCE</scope>
    <source>
        <strain evidence="15">KCTC 32501</strain>
    </source>
</reference>
<feature type="domain" description="ABC1 atypical kinase-like" evidence="14">
    <location>
        <begin position="94"/>
        <end position="348"/>
    </location>
</feature>
<comment type="pathway">
    <text evidence="1">Cofactor biosynthesis; ubiquinone biosynthesis [regulation].</text>
</comment>
<feature type="transmembrane region" description="Helical" evidence="13">
    <location>
        <begin position="509"/>
        <end position="527"/>
    </location>
</feature>
<gene>
    <name evidence="15" type="primary">ubiB</name>
    <name evidence="15" type="ORF">GCM10009007_12270</name>
</gene>
<dbReference type="Pfam" id="PF03109">
    <property type="entry name" value="ABC1"/>
    <property type="match status" value="1"/>
</dbReference>
<keyword evidence="8" id="KW-0547">Nucleotide-binding</keyword>
<dbReference type="InterPro" id="IPR050154">
    <property type="entry name" value="UbiB_kinase"/>
</dbReference>
<organism evidence="15 16">
    <name type="scientific">Formosimonas limnophila</name>
    <dbReference type="NCBI Taxonomy" id="1384487"/>
    <lineage>
        <taxon>Bacteria</taxon>
        <taxon>Pseudomonadati</taxon>
        <taxon>Pseudomonadota</taxon>
        <taxon>Betaproteobacteria</taxon>
        <taxon>Burkholderiales</taxon>
        <taxon>Burkholderiaceae</taxon>
        <taxon>Formosimonas</taxon>
    </lineage>
</organism>
<dbReference type="InterPro" id="IPR010232">
    <property type="entry name" value="UbiB"/>
</dbReference>
<dbReference type="NCBIfam" id="TIGR01982">
    <property type="entry name" value="UbiB"/>
    <property type="match status" value="1"/>
</dbReference>
<proteinExistence type="inferred from homology"/>
<evidence type="ECO:0000256" key="10">
    <source>
        <dbReference type="ARBA" id="ARBA00022840"/>
    </source>
</evidence>
<keyword evidence="5" id="KW-0808">Transferase</keyword>
<keyword evidence="11 13" id="KW-1133">Transmembrane helix</keyword>
<dbReference type="CDD" id="cd13972">
    <property type="entry name" value="UbiB"/>
    <property type="match status" value="1"/>
</dbReference>
<accession>A0A8J3CMM0</accession>
<evidence type="ECO:0000256" key="1">
    <source>
        <dbReference type="ARBA" id="ARBA00005020"/>
    </source>
</evidence>
<reference evidence="15" key="2">
    <citation type="submission" date="2020-09" db="EMBL/GenBank/DDBJ databases">
        <authorList>
            <person name="Sun Q."/>
            <person name="Kim S."/>
        </authorList>
    </citation>
    <scope>NUCLEOTIDE SEQUENCE</scope>
    <source>
        <strain evidence="15">KCTC 32501</strain>
    </source>
</reference>
<evidence type="ECO:0000256" key="3">
    <source>
        <dbReference type="ARBA" id="ARBA00022475"/>
    </source>
</evidence>
<dbReference type="SUPFAM" id="SSF56112">
    <property type="entry name" value="Protein kinase-like (PK-like)"/>
    <property type="match status" value="1"/>
</dbReference>
<dbReference type="AlphaFoldDB" id="A0A8J3CMM0"/>
<keyword evidence="3" id="KW-1003">Cell membrane</keyword>
<evidence type="ECO:0000256" key="7">
    <source>
        <dbReference type="ARBA" id="ARBA00022692"/>
    </source>
</evidence>
<comment type="similarity">
    <text evidence="2">Belongs to the protein kinase superfamily. ADCK protein kinase family.</text>
</comment>
<evidence type="ECO:0000256" key="12">
    <source>
        <dbReference type="ARBA" id="ARBA00023136"/>
    </source>
</evidence>
<dbReference type="GO" id="GO:0005524">
    <property type="term" value="F:ATP binding"/>
    <property type="evidence" value="ECO:0007669"/>
    <property type="project" value="UniProtKB-KW"/>
</dbReference>
<evidence type="ECO:0000259" key="14">
    <source>
        <dbReference type="Pfam" id="PF03109"/>
    </source>
</evidence>
<dbReference type="GO" id="GO:0006744">
    <property type="term" value="P:ubiquinone biosynthetic process"/>
    <property type="evidence" value="ECO:0007669"/>
    <property type="project" value="UniProtKB-UniPathway"/>
</dbReference>
<dbReference type="RefSeq" id="WP_189493073.1">
    <property type="nucleotide sequence ID" value="NZ_BMZG01000006.1"/>
</dbReference>
<keyword evidence="4" id="KW-0997">Cell inner membrane</keyword>
<keyword evidence="9" id="KW-0418">Kinase</keyword>
<dbReference type="GO" id="GO:0016301">
    <property type="term" value="F:kinase activity"/>
    <property type="evidence" value="ECO:0007669"/>
    <property type="project" value="UniProtKB-KW"/>
</dbReference>
<keyword evidence="10" id="KW-0067">ATP-binding</keyword>
<sequence>MSWTVLKRFITIGRVLRTHRVLHLLFSLWPSQAWYARLMRRIAPRATTVHHAQDAAQLRQALESLGPIFIKLGQVLSTRPDLLPTEYISELSHLQANITPLDSSIIRAEIEQQLGQSIDAMFEHFDNVPEATASLAQVHRAVVKSGSWAGRDVAVKVLRPGIDALIKTDIRCLYTLAKVLAKYHRDGQRLRPVDVVSEIEQHLTQELDLQCEAANTSVLRHNFKDTDILALPEVCWDLSARRVMTLQWMHGVPISHVDALRAQGFDLKKLAHDGVEIFFTQVFRDGFFHADMHPGNIFIGNAQSGVANGHYIGLDCGIVGSLSDNDRYYLAINFLAFFRRDYRTIAEAHVRAGWVPADTSIEALTTAIRTSIEPSYGLTLSEVSLGEVLVRLFDIARQFNVAVQPQLVLLQKTLLNIEGLGRILYPQLDLWETAYPFLEKWMKTTLGPCGILNQLKKEWLYIVKLLPSAPRQLLTQLHEAPQLAQVEQRLQTSSAQQQQLQRQLRQMRWLLSLLIVVGSTGAYWLFLRR</sequence>
<dbReference type="PANTHER" id="PTHR10566:SF113">
    <property type="entry name" value="PROTEIN ACTIVITY OF BC1 COMPLEX KINASE 7, CHLOROPLASTIC"/>
    <property type="match status" value="1"/>
</dbReference>
<dbReference type="UniPathway" id="UPA00232"/>
<name>A0A8J3CMM0_9BURK</name>
<evidence type="ECO:0000256" key="6">
    <source>
        <dbReference type="ARBA" id="ARBA00022688"/>
    </source>
</evidence>
<evidence type="ECO:0000256" key="5">
    <source>
        <dbReference type="ARBA" id="ARBA00022679"/>
    </source>
</evidence>
<evidence type="ECO:0000313" key="16">
    <source>
        <dbReference type="Proteomes" id="UP000614287"/>
    </source>
</evidence>
<keyword evidence="6" id="KW-0831">Ubiquinone biosynthesis</keyword>
<evidence type="ECO:0000256" key="13">
    <source>
        <dbReference type="SAM" id="Phobius"/>
    </source>
</evidence>
<evidence type="ECO:0000256" key="8">
    <source>
        <dbReference type="ARBA" id="ARBA00022741"/>
    </source>
</evidence>
<dbReference type="InterPro" id="IPR011009">
    <property type="entry name" value="Kinase-like_dom_sf"/>
</dbReference>
<dbReference type="Proteomes" id="UP000614287">
    <property type="component" value="Unassembled WGS sequence"/>
</dbReference>
<protein>
    <recommendedName>
        <fullName evidence="14">ABC1 atypical kinase-like domain-containing protein</fullName>
    </recommendedName>
</protein>
<dbReference type="InterPro" id="IPR004147">
    <property type="entry name" value="ABC1_dom"/>
</dbReference>